<keyword evidence="1" id="KW-1133">Transmembrane helix</keyword>
<protein>
    <recommendedName>
        <fullName evidence="4">DUF401 family protein</fullName>
    </recommendedName>
</protein>
<feature type="transmembrane region" description="Helical" evidence="1">
    <location>
        <begin position="343"/>
        <end position="364"/>
    </location>
</feature>
<proteinExistence type="predicted"/>
<name>A0A9X7J4S9_9FIRM</name>
<feature type="transmembrane region" description="Helical" evidence="1">
    <location>
        <begin position="212"/>
        <end position="231"/>
    </location>
</feature>
<feature type="transmembrane region" description="Helical" evidence="1">
    <location>
        <begin position="265"/>
        <end position="283"/>
    </location>
</feature>
<dbReference type="EMBL" id="PVXL01000021">
    <property type="protein sequence ID" value="PRR76431.1"/>
    <property type="molecule type" value="Genomic_DNA"/>
</dbReference>
<accession>A0A9X7J4S9</accession>
<feature type="transmembrane region" description="Helical" evidence="1">
    <location>
        <begin position="158"/>
        <end position="191"/>
    </location>
</feature>
<feature type="transmembrane region" description="Helical" evidence="1">
    <location>
        <begin position="384"/>
        <end position="403"/>
    </location>
</feature>
<dbReference type="AlphaFoldDB" id="A0A9X7J4S9"/>
<evidence type="ECO:0008006" key="4">
    <source>
        <dbReference type="Google" id="ProtNLM"/>
    </source>
</evidence>
<dbReference type="PANTHER" id="PTHR39556:SF1">
    <property type="entry name" value="PROTEIN, PUTATIVE-RELATED"/>
    <property type="match status" value="1"/>
</dbReference>
<dbReference type="PANTHER" id="PTHR39556">
    <property type="entry name" value="PROTEIN, PUTATIVE-RELATED"/>
    <property type="match status" value="1"/>
</dbReference>
<comment type="caution">
    <text evidence="2">The sequence shown here is derived from an EMBL/GenBank/DDBJ whole genome shotgun (WGS) entry which is preliminary data.</text>
</comment>
<keyword evidence="1" id="KW-0472">Membrane</keyword>
<evidence type="ECO:0000256" key="1">
    <source>
        <dbReference type="SAM" id="Phobius"/>
    </source>
</evidence>
<feature type="transmembrane region" description="Helical" evidence="1">
    <location>
        <begin position="59"/>
        <end position="77"/>
    </location>
</feature>
<organism evidence="2 3">
    <name type="scientific">Neomoorella stamsii</name>
    <dbReference type="NCBI Taxonomy" id="1266720"/>
    <lineage>
        <taxon>Bacteria</taxon>
        <taxon>Bacillati</taxon>
        <taxon>Bacillota</taxon>
        <taxon>Clostridia</taxon>
        <taxon>Neomoorellales</taxon>
        <taxon>Neomoorellaceae</taxon>
        <taxon>Neomoorella</taxon>
    </lineage>
</organism>
<dbReference type="RefSeq" id="WP_054936223.1">
    <property type="nucleotide sequence ID" value="NZ_PVXL01000021.1"/>
</dbReference>
<evidence type="ECO:0000313" key="3">
    <source>
        <dbReference type="Proteomes" id="UP000239430"/>
    </source>
</evidence>
<dbReference type="Pfam" id="PF04165">
    <property type="entry name" value="DUF401"/>
    <property type="match status" value="1"/>
</dbReference>
<gene>
    <name evidence="2" type="ORF">MOST_05990</name>
</gene>
<evidence type="ECO:0000313" key="2">
    <source>
        <dbReference type="EMBL" id="PRR76431.1"/>
    </source>
</evidence>
<feature type="transmembrane region" description="Helical" evidence="1">
    <location>
        <begin position="237"/>
        <end position="253"/>
    </location>
</feature>
<dbReference type="InterPro" id="IPR007294">
    <property type="entry name" value="DUF401"/>
</dbReference>
<keyword evidence="3" id="KW-1185">Reference proteome</keyword>
<keyword evidence="1" id="KW-0812">Transmembrane</keyword>
<feature type="transmembrane region" description="Helical" evidence="1">
    <location>
        <begin position="303"/>
        <end position="331"/>
    </location>
</feature>
<reference evidence="2 3" key="1">
    <citation type="submission" date="2018-03" db="EMBL/GenBank/DDBJ databases">
        <title>Genome sequence of Moorella stamsii DSM 26217.</title>
        <authorList>
            <person name="Poehlein A."/>
            <person name="Daniel R."/>
        </authorList>
    </citation>
    <scope>NUCLEOTIDE SEQUENCE [LARGE SCALE GENOMIC DNA]</scope>
    <source>
        <strain evidence="3">DSM 26217</strain>
    </source>
</reference>
<feature type="transmembrane region" description="Helical" evidence="1">
    <location>
        <begin position="98"/>
        <end position="123"/>
    </location>
</feature>
<sequence>MVSLIVLVVSLAVTIYLVQKGHQLYWGLLAGSVFLSITKGNNLKATAQVFWQGLSSNKAIELIAAVTIITILTSVLTKCNLLEGMVKSLSNFLNNPKLTIMGIPALVGGIPVTGGAIISAPLVDQLGSQLALSNARLAAINVIFRHVFIFVTPFRTHYILAASLSAIPIFTMVKTLAPLTVLGLISGYWVLLRKVQANKQDNLNLRCRLAAGFNFLLLASPLSLIFIGIIIGLRLDLALSLGLMLALLLAVGNPNLNFNTIIKGINYQLIITIASIAVFITVVDDLEVLPKLLNEIITYGISLKLLVFVVPLIIGYITADITACIALVLPLMSPLLPLDETRLYYVTTMYAASFIAYIISPLHLCQVLTIDYFKINLMQIYREYWSIILILFIGILVLFFLNIRVV</sequence>
<dbReference type="Proteomes" id="UP000239430">
    <property type="component" value="Unassembled WGS sequence"/>
</dbReference>